<dbReference type="eggNOG" id="COG1040">
    <property type="taxonomic scope" value="Bacteria"/>
</dbReference>
<dbReference type="AlphaFoldDB" id="C6E7L2"/>
<dbReference type="InterPro" id="IPR044005">
    <property type="entry name" value="DZR_2"/>
</dbReference>
<proteinExistence type="inferred from homology"/>
<dbReference type="HOGENOM" id="CLU_054549_0_0_7"/>
<dbReference type="STRING" id="443144.GM21_3855"/>
<comment type="similarity">
    <text evidence="1">Belongs to the ComF/GntX family.</text>
</comment>
<evidence type="ECO:0000259" key="2">
    <source>
        <dbReference type="Pfam" id="PF00156"/>
    </source>
</evidence>
<feature type="domain" description="Double zinc ribbon" evidence="3">
    <location>
        <begin position="6"/>
        <end position="67"/>
    </location>
</feature>
<evidence type="ECO:0000256" key="1">
    <source>
        <dbReference type="ARBA" id="ARBA00008007"/>
    </source>
</evidence>
<dbReference type="CDD" id="cd06223">
    <property type="entry name" value="PRTases_typeI"/>
    <property type="match status" value="1"/>
</dbReference>
<dbReference type="Pfam" id="PF00156">
    <property type="entry name" value="Pribosyltran"/>
    <property type="match status" value="1"/>
</dbReference>
<dbReference type="Pfam" id="PF18912">
    <property type="entry name" value="DZR_2"/>
    <property type="match status" value="1"/>
</dbReference>
<dbReference type="Gene3D" id="3.40.50.2020">
    <property type="match status" value="1"/>
</dbReference>
<keyword evidence="4" id="KW-0328">Glycosyltransferase</keyword>
<dbReference type="PANTHER" id="PTHR47505">
    <property type="entry name" value="DNA UTILIZATION PROTEIN YHGH"/>
    <property type="match status" value="1"/>
</dbReference>
<accession>C6E7L2</accession>
<dbReference type="PANTHER" id="PTHR47505:SF1">
    <property type="entry name" value="DNA UTILIZATION PROTEIN YHGH"/>
    <property type="match status" value="1"/>
</dbReference>
<sequence>MLFRPLLDLFFPPLCHVCRAFIPEAGELFICADCLDKVTFLTTPLCPVCGAPFATDKGSDHTCGACLLHPPFHTCRSALLLEGGVQQMIHRFKYGGRVQLALPLGLLAASALSDFCCEAAPDLIIPVPLHKKRLRQRGYNQSQLIAQVLAKKLKLPVEVGNLRRVRWTEPQTTLDATKRVANVKGAFALREAGRLEGKRVLLVDDVLTTGSTMRACVDALLDAEVSAVAAVTVARGVQP</sequence>
<dbReference type="EMBL" id="CP001661">
    <property type="protein sequence ID" value="ACT19872.1"/>
    <property type="molecule type" value="Genomic_DNA"/>
</dbReference>
<gene>
    <name evidence="4" type="ordered locus">GM21_3855</name>
</gene>
<name>C6E7L2_GEOSM</name>
<feature type="domain" description="Phosphoribosyltransferase" evidence="2">
    <location>
        <begin position="144"/>
        <end position="235"/>
    </location>
</feature>
<dbReference type="OrthoDB" id="9779910at2"/>
<organism evidence="4">
    <name type="scientific">Geobacter sp. (strain M21)</name>
    <dbReference type="NCBI Taxonomy" id="443144"/>
    <lineage>
        <taxon>Bacteria</taxon>
        <taxon>Pseudomonadati</taxon>
        <taxon>Thermodesulfobacteriota</taxon>
        <taxon>Desulfuromonadia</taxon>
        <taxon>Geobacterales</taxon>
        <taxon>Geobacteraceae</taxon>
        <taxon>Geobacter</taxon>
    </lineage>
</organism>
<dbReference type="GO" id="GO:0016757">
    <property type="term" value="F:glycosyltransferase activity"/>
    <property type="evidence" value="ECO:0007669"/>
    <property type="project" value="UniProtKB-KW"/>
</dbReference>
<keyword evidence="4" id="KW-0808">Transferase</keyword>
<reference evidence="4" key="1">
    <citation type="submission" date="2009-07" db="EMBL/GenBank/DDBJ databases">
        <title>Complete sequence of Geobacter sp. M21.</title>
        <authorList>
            <consortium name="US DOE Joint Genome Institute"/>
            <person name="Lucas S."/>
            <person name="Copeland A."/>
            <person name="Lapidus A."/>
            <person name="Glavina del Rio T."/>
            <person name="Dalin E."/>
            <person name="Tice H."/>
            <person name="Bruce D."/>
            <person name="Goodwin L."/>
            <person name="Pitluck S."/>
            <person name="Saunders E."/>
            <person name="Brettin T."/>
            <person name="Detter J.C."/>
            <person name="Han C."/>
            <person name="Larimer F."/>
            <person name="Land M."/>
            <person name="Hauser L."/>
            <person name="Kyrpides N."/>
            <person name="Ovchinnikova G."/>
            <person name="Lovley D."/>
        </authorList>
    </citation>
    <scope>NUCLEOTIDE SEQUENCE [LARGE SCALE GENOMIC DNA]</scope>
    <source>
        <strain evidence="4">M21</strain>
    </source>
</reference>
<dbReference type="KEGG" id="gem:GM21_3855"/>
<dbReference type="InterPro" id="IPR029057">
    <property type="entry name" value="PRTase-like"/>
</dbReference>
<dbReference type="SUPFAM" id="SSF53271">
    <property type="entry name" value="PRTase-like"/>
    <property type="match status" value="1"/>
</dbReference>
<evidence type="ECO:0000313" key="4">
    <source>
        <dbReference type="EMBL" id="ACT19872.1"/>
    </source>
</evidence>
<evidence type="ECO:0000259" key="3">
    <source>
        <dbReference type="Pfam" id="PF18912"/>
    </source>
</evidence>
<dbReference type="InterPro" id="IPR051910">
    <property type="entry name" value="ComF/GntX_DNA_util-trans"/>
</dbReference>
<protein>
    <submittedName>
        <fullName evidence="4">Phosphoribosyltransferase</fullName>
    </submittedName>
</protein>
<dbReference type="InterPro" id="IPR000836">
    <property type="entry name" value="PRTase_dom"/>
</dbReference>